<evidence type="ECO:0000256" key="1">
    <source>
        <dbReference type="SAM" id="MobiDB-lite"/>
    </source>
</evidence>
<organism evidence="2">
    <name type="scientific">Providencia stuartii</name>
    <dbReference type="NCBI Taxonomy" id="588"/>
    <lineage>
        <taxon>Bacteria</taxon>
        <taxon>Pseudomonadati</taxon>
        <taxon>Pseudomonadota</taxon>
        <taxon>Gammaproteobacteria</taxon>
        <taxon>Enterobacterales</taxon>
        <taxon>Morganellaceae</taxon>
        <taxon>Providencia</taxon>
    </lineage>
</organism>
<comment type="caution">
    <text evidence="2">The sequence shown here is derived from an EMBL/GenBank/DDBJ whole genome shotgun (WGS) entry which is preliminary data.</text>
</comment>
<proteinExistence type="predicted"/>
<name>A0AAI9DCE3_PROST</name>
<accession>A0AAI9DCE3</accession>
<dbReference type="AlphaFoldDB" id="A0AAI9DCE3"/>
<feature type="region of interest" description="Disordered" evidence="1">
    <location>
        <begin position="1"/>
        <end position="28"/>
    </location>
</feature>
<gene>
    <name evidence="2" type="ORF">RG298_002297</name>
</gene>
<dbReference type="EMBL" id="ABMABF030000006">
    <property type="protein sequence ID" value="EMJ5134560.1"/>
    <property type="molecule type" value="Genomic_DNA"/>
</dbReference>
<evidence type="ECO:0000313" key="2">
    <source>
        <dbReference type="EMBL" id="EMJ5134560.1"/>
    </source>
</evidence>
<reference evidence="2" key="1">
    <citation type="submission" date="2024-02" db="EMBL/GenBank/DDBJ databases">
        <authorList>
            <consortium name="Clinical and Environmental Microbiology Branch: Whole genome sequencing antimicrobial resistance pathogens in the healthcare setting"/>
        </authorList>
    </citation>
    <scope>NUCLEOTIDE SEQUENCE</scope>
    <source>
        <strain evidence="2">2021GO-0154</strain>
    </source>
</reference>
<protein>
    <submittedName>
        <fullName evidence="2">Structural protein</fullName>
    </submittedName>
</protein>
<sequence length="142" mass="15904">MNNQQRKIARGERNNNPGNIDYNPANKWQGQLPHDPTIEKRFCRFVSPEYGIRAIYKLLQTYQRKYGLNSVSAIINKYAPPIENNTAGYINRAAASIGVGINDHIDTSDKNTGIALATAIVSVELGYQPYSEATFEKAWSLL</sequence>